<dbReference type="Pfam" id="PF07127">
    <property type="entry name" value="Nodulin_late"/>
    <property type="match status" value="1"/>
</dbReference>
<evidence type="ECO:0000313" key="3">
    <source>
        <dbReference type="EMBL" id="DAA64977.1"/>
    </source>
</evidence>
<proteinExistence type="predicted"/>
<keyword evidence="1" id="KW-0732">Signal</keyword>
<sequence length="56" mass="6493">MAELLKFVYAIILFLSIFLVVADVGAMCEEDNDCPVFWCFPDQTLRCITKNCYCLY</sequence>
<evidence type="ECO:0000259" key="2">
    <source>
        <dbReference type="Pfam" id="PF07127"/>
    </source>
</evidence>
<feature type="domain" description="Late nodulin" evidence="2">
    <location>
        <begin position="1"/>
        <end position="53"/>
    </location>
</feature>
<dbReference type="GO" id="GO:0046872">
    <property type="term" value="F:metal ion binding"/>
    <property type="evidence" value="ECO:0007669"/>
    <property type="project" value="InterPro"/>
</dbReference>
<dbReference type="EMBL" id="BK009388">
    <property type="protein sequence ID" value="DAA64977.1"/>
    <property type="molecule type" value="Genomic_DNA"/>
</dbReference>
<dbReference type="InterPro" id="IPR009810">
    <property type="entry name" value="Nodulin_late_dom"/>
</dbReference>
<dbReference type="AlphaFoldDB" id="A0A0U8TE87"/>
<gene>
    <name evidence="3" type="primary">NCR3</name>
</gene>
<protein>
    <submittedName>
        <fullName evidence="3">Nodule cysteine-rich protein 3</fullName>
    </submittedName>
</protein>
<evidence type="ECO:0000256" key="1">
    <source>
        <dbReference type="SAM" id="SignalP"/>
    </source>
</evidence>
<name>A0A0U8TE87_CICAR</name>
<feature type="chain" id="PRO_5006864712" evidence="1">
    <location>
        <begin position="23"/>
        <end position="56"/>
    </location>
</feature>
<dbReference type="SMR" id="A0A0U8TE87"/>
<accession>A0A0U8TE87</accession>
<feature type="signal peptide" evidence="1">
    <location>
        <begin position="1"/>
        <end position="22"/>
    </location>
</feature>
<reference evidence="3" key="1">
    <citation type="journal article" date="2015" name="Mol. Plant Microbe Interact.">
        <title>Terminal bacteroid differentiation is associated with variable morphological changes in legume species belonging to the inverted repeat-lacking clade.</title>
        <authorList>
            <person name="Montiel J."/>
            <person name="Szucs A."/>
            <person name="Boboescu I.Z."/>
            <person name="Gherman V.D."/>
            <person name="Kondorosi E."/>
            <person name="Kereszt A."/>
        </authorList>
    </citation>
    <scope>NUCLEOTIDE SEQUENCE</scope>
</reference>
<organism evidence="3">
    <name type="scientific">Cicer arietinum</name>
    <name type="common">Chickpea</name>
    <name type="synonym">Garbanzo</name>
    <dbReference type="NCBI Taxonomy" id="3827"/>
    <lineage>
        <taxon>Eukaryota</taxon>
        <taxon>Viridiplantae</taxon>
        <taxon>Streptophyta</taxon>
        <taxon>Embryophyta</taxon>
        <taxon>Tracheophyta</taxon>
        <taxon>Spermatophyta</taxon>
        <taxon>Magnoliopsida</taxon>
        <taxon>eudicotyledons</taxon>
        <taxon>Gunneridae</taxon>
        <taxon>Pentapetalae</taxon>
        <taxon>rosids</taxon>
        <taxon>fabids</taxon>
        <taxon>Fabales</taxon>
        <taxon>Fabaceae</taxon>
        <taxon>Papilionoideae</taxon>
        <taxon>50 kb inversion clade</taxon>
        <taxon>NPAAA clade</taxon>
        <taxon>Hologalegina</taxon>
        <taxon>IRL clade</taxon>
        <taxon>Cicereae</taxon>
        <taxon>Cicer</taxon>
    </lineage>
</organism>